<dbReference type="Gene3D" id="3.30.420.10">
    <property type="entry name" value="Ribonuclease H-like superfamily/Ribonuclease H"/>
    <property type="match status" value="1"/>
</dbReference>
<dbReference type="InterPro" id="IPR001584">
    <property type="entry name" value="Integrase_cat-core"/>
</dbReference>
<dbReference type="InterPro" id="IPR025948">
    <property type="entry name" value="HTH-like_dom"/>
</dbReference>
<keyword evidence="1" id="KW-0229">DNA integration</keyword>
<feature type="domain" description="Integrase catalytic" evidence="2">
    <location>
        <begin position="213"/>
        <end position="375"/>
    </location>
</feature>
<dbReference type="GO" id="GO:0015074">
    <property type="term" value="P:DNA integration"/>
    <property type="evidence" value="ECO:0007669"/>
    <property type="project" value="UniProtKB-KW"/>
</dbReference>
<dbReference type="InterPro" id="IPR002514">
    <property type="entry name" value="Transposase_8"/>
</dbReference>
<dbReference type="EMBL" id="BK015271">
    <property type="protein sequence ID" value="DAD98930.1"/>
    <property type="molecule type" value="Genomic_DNA"/>
</dbReference>
<evidence type="ECO:0000313" key="3">
    <source>
        <dbReference type="EMBL" id="DAD98930.1"/>
    </source>
</evidence>
<protein>
    <submittedName>
        <fullName evidence="3">Mos transposase</fullName>
    </submittedName>
</protein>
<dbReference type="PANTHER" id="PTHR46889:SF4">
    <property type="entry name" value="TRANSPOSASE INSO FOR INSERTION SEQUENCE ELEMENT IS911B-RELATED"/>
    <property type="match status" value="1"/>
</dbReference>
<dbReference type="Pfam" id="PF00665">
    <property type="entry name" value="rve"/>
    <property type="match status" value="1"/>
</dbReference>
<dbReference type="NCBIfam" id="NF033516">
    <property type="entry name" value="transpos_IS3"/>
    <property type="match status" value="1"/>
</dbReference>
<dbReference type="SUPFAM" id="SSF53098">
    <property type="entry name" value="Ribonuclease H-like"/>
    <property type="match status" value="1"/>
</dbReference>
<name>A0A8S5NXI8_9CAUD</name>
<dbReference type="SUPFAM" id="SSF46689">
    <property type="entry name" value="Homeodomain-like"/>
    <property type="match status" value="1"/>
</dbReference>
<accession>A0A8S5NXI8</accession>
<proteinExistence type="predicted"/>
<dbReference type="GO" id="GO:0004803">
    <property type="term" value="F:transposase activity"/>
    <property type="evidence" value="ECO:0007669"/>
    <property type="project" value="InterPro"/>
</dbReference>
<dbReference type="Pfam" id="PF13333">
    <property type="entry name" value="rve_2"/>
    <property type="match status" value="1"/>
</dbReference>
<dbReference type="PROSITE" id="PS50994">
    <property type="entry name" value="INTEGRASE"/>
    <property type="match status" value="1"/>
</dbReference>
<dbReference type="Pfam" id="PF13276">
    <property type="entry name" value="HTH_21"/>
    <property type="match status" value="1"/>
</dbReference>
<dbReference type="GO" id="GO:0003677">
    <property type="term" value="F:DNA binding"/>
    <property type="evidence" value="ECO:0007669"/>
    <property type="project" value="InterPro"/>
</dbReference>
<dbReference type="InterPro" id="IPR050900">
    <property type="entry name" value="Transposase_IS3/IS150/IS904"/>
</dbReference>
<sequence length="390" mass="45768">MPKKYPLEFKKQAIRRYEKGESIPALCQELHVSQSTFYHWRNQYRSIQTSAHTYTPAEFDALVRRLQKAEHKLSIIQLSGYLSKVPLQDKLATLEHFHNEMSDLYSVHELCEALDVSRGTFYNHIFRRADRSKYESEKAQLMLKVKQIFDDSEQRYGADKIRAVLAENGLRISAKRVLSIMQELGLHSIRTDAKRVYKNQMRKKQNLLHRKFTTNHPNQVWVSDITYFKIKNAWVYLCAIIDLFSRKVVGYRVSRAASTRLVTTTFRNAYAERGYPQNLTFHSDRGGQYISAAFSKLLQQYNVKHSFSASGTPLDNAVAETFFATFKKEEAYRREYTSERHFRKSVDEYIRFYNEVRPHQTLKYKTPQAFEVTYQGSYIEMPCAYSDVGV</sequence>
<evidence type="ECO:0000256" key="1">
    <source>
        <dbReference type="ARBA" id="ARBA00022908"/>
    </source>
</evidence>
<dbReference type="Gene3D" id="1.10.10.60">
    <property type="entry name" value="Homeodomain-like"/>
    <property type="match status" value="1"/>
</dbReference>
<evidence type="ECO:0000259" key="2">
    <source>
        <dbReference type="PROSITE" id="PS50994"/>
    </source>
</evidence>
<dbReference type="GO" id="GO:0006313">
    <property type="term" value="P:DNA transposition"/>
    <property type="evidence" value="ECO:0007669"/>
    <property type="project" value="InterPro"/>
</dbReference>
<organism evidence="3">
    <name type="scientific">Siphoviridae sp. ctOba29</name>
    <dbReference type="NCBI Taxonomy" id="2825480"/>
    <lineage>
        <taxon>Viruses</taxon>
        <taxon>Duplodnaviria</taxon>
        <taxon>Heunggongvirae</taxon>
        <taxon>Uroviricota</taxon>
        <taxon>Caudoviricetes</taxon>
    </lineage>
</organism>
<dbReference type="InterPro" id="IPR012337">
    <property type="entry name" value="RNaseH-like_sf"/>
</dbReference>
<dbReference type="PANTHER" id="PTHR46889">
    <property type="entry name" value="TRANSPOSASE INSF FOR INSERTION SEQUENCE IS3B-RELATED"/>
    <property type="match status" value="1"/>
</dbReference>
<dbReference type="InterPro" id="IPR048020">
    <property type="entry name" value="Transpos_IS3"/>
</dbReference>
<reference evidence="3" key="1">
    <citation type="journal article" date="2021" name="Proc. Natl. Acad. Sci. U.S.A.">
        <title>A Catalog of Tens of Thousands of Viruses from Human Metagenomes Reveals Hidden Associations with Chronic Diseases.</title>
        <authorList>
            <person name="Tisza M.J."/>
            <person name="Buck C.B."/>
        </authorList>
    </citation>
    <scope>NUCLEOTIDE SEQUENCE</scope>
    <source>
        <strain evidence="3">CtOba29</strain>
    </source>
</reference>
<dbReference type="Pfam" id="PF01527">
    <property type="entry name" value="HTH_Tnp_1"/>
    <property type="match status" value="1"/>
</dbReference>
<dbReference type="InterPro" id="IPR009057">
    <property type="entry name" value="Homeodomain-like_sf"/>
</dbReference>
<dbReference type="InterPro" id="IPR036397">
    <property type="entry name" value="RNaseH_sf"/>
</dbReference>